<dbReference type="Pfam" id="PF02536">
    <property type="entry name" value="mTERF"/>
    <property type="match status" value="2"/>
</dbReference>
<dbReference type="PANTHER" id="PTHR13068:SF133">
    <property type="entry name" value="MITOCHONDRIAL TRANSCRIPTION TERMINATION FACTOR FAMILY PROTEIN"/>
    <property type="match status" value="1"/>
</dbReference>
<dbReference type="InterPro" id="IPR003690">
    <property type="entry name" value="MTERF"/>
</dbReference>
<evidence type="ECO:0000313" key="5">
    <source>
        <dbReference type="Proteomes" id="UP001159364"/>
    </source>
</evidence>
<organism evidence="4 5">
    <name type="scientific">Erythroxylum novogranatense</name>
    <dbReference type="NCBI Taxonomy" id="1862640"/>
    <lineage>
        <taxon>Eukaryota</taxon>
        <taxon>Viridiplantae</taxon>
        <taxon>Streptophyta</taxon>
        <taxon>Embryophyta</taxon>
        <taxon>Tracheophyta</taxon>
        <taxon>Spermatophyta</taxon>
        <taxon>Magnoliopsida</taxon>
        <taxon>eudicotyledons</taxon>
        <taxon>Gunneridae</taxon>
        <taxon>Pentapetalae</taxon>
        <taxon>rosids</taxon>
        <taxon>fabids</taxon>
        <taxon>Malpighiales</taxon>
        <taxon>Erythroxylaceae</taxon>
        <taxon>Erythroxylum</taxon>
    </lineage>
</organism>
<dbReference type="GO" id="GO:0003676">
    <property type="term" value="F:nucleic acid binding"/>
    <property type="evidence" value="ECO:0007669"/>
    <property type="project" value="InterPro"/>
</dbReference>
<dbReference type="Proteomes" id="UP001159364">
    <property type="component" value="Linkage Group LG12"/>
</dbReference>
<dbReference type="Gene3D" id="1.25.70.10">
    <property type="entry name" value="Transcription termination factor 3, mitochondrial"/>
    <property type="match status" value="1"/>
</dbReference>
<dbReference type="AlphaFoldDB" id="A0AAV8SBK8"/>
<proteinExistence type="inferred from homology"/>
<dbReference type="PANTHER" id="PTHR13068">
    <property type="entry name" value="CGI-12 PROTEIN-RELATED"/>
    <property type="match status" value="1"/>
</dbReference>
<dbReference type="EMBL" id="JAIWQS010000012">
    <property type="protein sequence ID" value="KAJ8749563.1"/>
    <property type="molecule type" value="Genomic_DNA"/>
</dbReference>
<evidence type="ECO:0000256" key="3">
    <source>
        <dbReference type="ARBA" id="ARBA00022946"/>
    </source>
</evidence>
<name>A0AAV8SBK8_9ROSI</name>
<dbReference type="GO" id="GO:0006353">
    <property type="term" value="P:DNA-templated transcription termination"/>
    <property type="evidence" value="ECO:0007669"/>
    <property type="project" value="UniProtKB-KW"/>
</dbReference>
<keyword evidence="2" id="KW-0805">Transcription regulation</keyword>
<keyword evidence="3" id="KW-0809">Transit peptide</keyword>
<protein>
    <submittedName>
        <fullName evidence="4">Uncharacterized protein</fullName>
    </submittedName>
</protein>
<dbReference type="SMART" id="SM00733">
    <property type="entry name" value="Mterf"/>
    <property type="match status" value="5"/>
</dbReference>
<keyword evidence="5" id="KW-1185">Reference proteome</keyword>
<evidence type="ECO:0000313" key="4">
    <source>
        <dbReference type="EMBL" id="KAJ8749563.1"/>
    </source>
</evidence>
<dbReference type="InterPro" id="IPR038538">
    <property type="entry name" value="MTERF_sf"/>
</dbReference>
<dbReference type="FunFam" id="1.25.70.10:FF:000001">
    <property type="entry name" value="Mitochondrial transcription termination factor-like"/>
    <property type="match status" value="1"/>
</dbReference>
<comment type="caution">
    <text evidence="4">The sequence shown here is derived from an EMBL/GenBank/DDBJ whole genome shotgun (WGS) entry which is preliminary data.</text>
</comment>
<accession>A0AAV8SBK8</accession>
<keyword evidence="2" id="KW-0804">Transcription</keyword>
<evidence type="ECO:0000256" key="1">
    <source>
        <dbReference type="ARBA" id="ARBA00007692"/>
    </source>
</evidence>
<gene>
    <name evidence="4" type="ORF">K2173_026212</name>
</gene>
<sequence length="317" mass="37161">MPDFCRSCGVKFDSSERPDAVLALLRNHGFTESQISRLVKKQPFLLLAYPENTLLPKLKFLRSIRISNADLARTLTVDPNLLTRSLEKHIKPSYNFLKSMLLSDVKIVSAMKCTTWIFLKDSSKNLRPNIELLREFDAPQIRIMTLLMNFPEALIKSHEKFNEVVKEVKEMGFDPKKSTFVLAMHACQFFSIMERCFDVYIKWAWSKDDILTTFRKYPHCLLLTKGMDFIVNKMGKSSEMIVQCPMVLFFSLEHRMIPRFRVVNLLQSKGLIKEDWSMRSLLFPNENMFMWRYVIKFTEETPELKSVYKGTLNPEEL</sequence>
<keyword evidence="2" id="KW-0806">Transcription termination</keyword>
<comment type="similarity">
    <text evidence="1">Belongs to the mTERF family.</text>
</comment>
<evidence type="ECO:0000256" key="2">
    <source>
        <dbReference type="ARBA" id="ARBA00022472"/>
    </source>
</evidence>
<reference evidence="4 5" key="1">
    <citation type="submission" date="2021-09" db="EMBL/GenBank/DDBJ databases">
        <title>Genomic insights and catalytic innovation underlie evolution of tropane alkaloids biosynthesis.</title>
        <authorList>
            <person name="Wang Y.-J."/>
            <person name="Tian T."/>
            <person name="Huang J.-P."/>
            <person name="Huang S.-X."/>
        </authorList>
    </citation>
    <scope>NUCLEOTIDE SEQUENCE [LARGE SCALE GENOMIC DNA]</scope>
    <source>
        <strain evidence="4">KIB-2018</strain>
        <tissue evidence="4">Leaf</tissue>
    </source>
</reference>